<dbReference type="SUPFAM" id="SSF56784">
    <property type="entry name" value="HAD-like"/>
    <property type="match status" value="1"/>
</dbReference>
<dbReference type="RefSeq" id="XP_017777248.1">
    <property type="nucleotide sequence ID" value="XM_017921759.1"/>
</dbReference>
<comment type="function">
    <text evidence="1">Essential component of the TIM23 complex, a complex that mediates the translocation of transit peptide-containing proteins across the mitochondrial inner membrane.</text>
</comment>
<dbReference type="Gene3D" id="3.40.50.1000">
    <property type="entry name" value="HAD superfamily/HAD-like"/>
    <property type="match status" value="1"/>
</dbReference>
<accession>A0ABM1MRP8</accession>
<dbReference type="InterPro" id="IPR023214">
    <property type="entry name" value="HAD_sf"/>
</dbReference>
<feature type="compositionally biased region" description="Basic and acidic residues" evidence="2">
    <location>
        <begin position="190"/>
        <end position="209"/>
    </location>
</feature>
<comment type="subunit">
    <text evidence="1">Component of the TIM23 complex.</text>
</comment>
<dbReference type="Proteomes" id="UP000695000">
    <property type="component" value="Unplaced"/>
</dbReference>
<dbReference type="InterPro" id="IPR050365">
    <property type="entry name" value="TIM50"/>
</dbReference>
<dbReference type="InterPro" id="IPR004274">
    <property type="entry name" value="FCP1_dom"/>
</dbReference>
<dbReference type="InterPro" id="IPR036412">
    <property type="entry name" value="HAD-like_sf"/>
</dbReference>
<gene>
    <name evidence="5" type="primary">LOC108563160</name>
</gene>
<keyword evidence="1" id="KW-0653">Protein transport</keyword>
<keyword evidence="1" id="KW-0813">Transport</keyword>
<dbReference type="GeneID" id="108563160"/>
<name>A0ABM1MRP8_NICVS</name>
<keyword evidence="1" id="KW-0809">Transit peptide</keyword>
<dbReference type="CDD" id="cd07521">
    <property type="entry name" value="HAD_FCP1-like"/>
    <property type="match status" value="1"/>
</dbReference>
<sequence length="473" mass="54260">MNTAVAVKGNNQSPPKLPTLDKDVKFKKFPHRPALYEKQHANQIKVDKDLNVKTREVLAVKQRLDPKFAIVGKPYSLKQTASSSRLYTKVPTLELAQEQSQEEQPQRQQQDVVVKEELDSKPEEFIKLDQTERIQVEEEVAAKSEETVVAEQILQNINEKQEGEALQDAAARLESAEMAASEANIIGSLTDRELEQDQEQGDKDSDSKDGGWRAVKYSIAFMVTAVSCTLGYLLAAFGRPKYDFDGNAIPDKYSNLPIYKQYILRASDEIKYYNRLIKEPSRDKLLPDVLKPPYYQPPYTLVMEFTDVLVHPEWTYSTGWRFKKRPGLDQFLELLCSRFELVVYTAEMGMTVFPIVEALDKNNLISYKLVRDATNFVDGHHVKDLDKLNRDLSKVIVVDWNPESAKFHGENLFKIGRWNGNDDDTTLLDLTSFLIAISEWEIEDVRSVLKYYSGFKNPLAIFKERQQQIYSAQ</sequence>
<keyword evidence="1" id="KW-0811">Translocation</keyword>
<proteinExistence type="inferred from homology"/>
<protein>
    <recommendedName>
        <fullName evidence="1">Mitochondrial import inner membrane translocase subunit TIM50</fullName>
    </recommendedName>
</protein>
<feature type="region of interest" description="Disordered" evidence="2">
    <location>
        <begin position="1"/>
        <end position="21"/>
    </location>
</feature>
<evidence type="ECO:0000259" key="3">
    <source>
        <dbReference type="PROSITE" id="PS50969"/>
    </source>
</evidence>
<feature type="compositionally biased region" description="Polar residues" evidence="2">
    <location>
        <begin position="1"/>
        <end position="14"/>
    </location>
</feature>
<dbReference type="Pfam" id="PF03031">
    <property type="entry name" value="NIF"/>
    <property type="match status" value="1"/>
</dbReference>
<evidence type="ECO:0000313" key="4">
    <source>
        <dbReference type="Proteomes" id="UP000695000"/>
    </source>
</evidence>
<dbReference type="PANTHER" id="PTHR12210">
    <property type="entry name" value="DULLARD PROTEIN PHOSPHATASE"/>
    <property type="match status" value="1"/>
</dbReference>
<keyword evidence="1" id="KW-0496">Mitochondrion</keyword>
<evidence type="ECO:0000256" key="1">
    <source>
        <dbReference type="RuleBase" id="RU365079"/>
    </source>
</evidence>
<feature type="domain" description="FCP1 homology" evidence="3">
    <location>
        <begin position="294"/>
        <end position="437"/>
    </location>
</feature>
<keyword evidence="4" id="KW-1185">Reference proteome</keyword>
<comment type="subcellular location">
    <subcellularLocation>
        <location evidence="1">Mitochondrion inner membrane</location>
        <topology evidence="1">Single-pass membrane protein</topology>
    </subcellularLocation>
</comment>
<reference evidence="5" key="1">
    <citation type="submission" date="2025-08" db="UniProtKB">
        <authorList>
            <consortium name="RefSeq"/>
        </authorList>
    </citation>
    <scope>IDENTIFICATION</scope>
    <source>
        <tissue evidence="5">Whole Larva</tissue>
    </source>
</reference>
<comment type="similarity">
    <text evidence="1">Belongs to the TIM50 family.</text>
</comment>
<evidence type="ECO:0000313" key="5">
    <source>
        <dbReference type="RefSeq" id="XP_017777248.1"/>
    </source>
</evidence>
<feature type="region of interest" description="Disordered" evidence="2">
    <location>
        <begin position="189"/>
        <end position="209"/>
    </location>
</feature>
<dbReference type="PROSITE" id="PS50969">
    <property type="entry name" value="FCP1"/>
    <property type="match status" value="1"/>
</dbReference>
<dbReference type="SMART" id="SM00577">
    <property type="entry name" value="CPDc"/>
    <property type="match status" value="1"/>
</dbReference>
<organism evidence="4 5">
    <name type="scientific">Nicrophorus vespilloides</name>
    <name type="common">Boreal carrion beetle</name>
    <dbReference type="NCBI Taxonomy" id="110193"/>
    <lineage>
        <taxon>Eukaryota</taxon>
        <taxon>Metazoa</taxon>
        <taxon>Ecdysozoa</taxon>
        <taxon>Arthropoda</taxon>
        <taxon>Hexapoda</taxon>
        <taxon>Insecta</taxon>
        <taxon>Pterygota</taxon>
        <taxon>Neoptera</taxon>
        <taxon>Endopterygota</taxon>
        <taxon>Coleoptera</taxon>
        <taxon>Polyphaga</taxon>
        <taxon>Staphyliniformia</taxon>
        <taxon>Silphidae</taxon>
        <taxon>Nicrophorinae</taxon>
        <taxon>Nicrophorus</taxon>
    </lineage>
</organism>
<evidence type="ECO:0000256" key="2">
    <source>
        <dbReference type="SAM" id="MobiDB-lite"/>
    </source>
</evidence>